<proteinExistence type="predicted"/>
<reference evidence="1" key="1">
    <citation type="journal article" date="2023" name="Front. Mar. Sci.">
        <title>A new Merluccius polli reference genome to investigate the effects of global change in West African waters.</title>
        <authorList>
            <person name="Mateo J.L."/>
            <person name="Blanco-Fernandez C."/>
            <person name="Garcia-Vazquez E."/>
            <person name="Machado-Schiaffino G."/>
        </authorList>
    </citation>
    <scope>NUCLEOTIDE SEQUENCE</scope>
    <source>
        <strain evidence="1">C29</strain>
        <tissue evidence="1">Fin</tissue>
    </source>
</reference>
<sequence>MAVSVLRSSIQGLKGGLNPTCAEDFMFQGPKWRTEPSDLILPYNSPDQQAVIKCEAEGAPSPQYR</sequence>
<keyword evidence="2" id="KW-1185">Reference proteome</keyword>
<organism evidence="1 2">
    <name type="scientific">Merluccius polli</name>
    <name type="common">Benguela hake</name>
    <name type="synonym">Merluccius cadenati</name>
    <dbReference type="NCBI Taxonomy" id="89951"/>
    <lineage>
        <taxon>Eukaryota</taxon>
        <taxon>Metazoa</taxon>
        <taxon>Chordata</taxon>
        <taxon>Craniata</taxon>
        <taxon>Vertebrata</taxon>
        <taxon>Euteleostomi</taxon>
        <taxon>Actinopterygii</taxon>
        <taxon>Neopterygii</taxon>
        <taxon>Teleostei</taxon>
        <taxon>Neoteleostei</taxon>
        <taxon>Acanthomorphata</taxon>
        <taxon>Zeiogadaria</taxon>
        <taxon>Gadariae</taxon>
        <taxon>Gadiformes</taxon>
        <taxon>Gadoidei</taxon>
        <taxon>Merlucciidae</taxon>
        <taxon>Merluccius</taxon>
    </lineage>
</organism>
<comment type="caution">
    <text evidence="1">The sequence shown here is derived from an EMBL/GenBank/DDBJ whole genome shotgun (WGS) entry which is preliminary data.</text>
</comment>
<protein>
    <submittedName>
        <fullName evidence="1">Contactin-3</fullName>
    </submittedName>
</protein>
<evidence type="ECO:0000313" key="1">
    <source>
        <dbReference type="EMBL" id="KAK0137112.1"/>
    </source>
</evidence>
<dbReference type="AlphaFoldDB" id="A0AA47MBE1"/>
<gene>
    <name evidence="1" type="primary">Cntn3_3</name>
    <name evidence="1" type="ORF">N1851_026695</name>
</gene>
<accession>A0AA47MBE1</accession>
<name>A0AA47MBE1_MERPO</name>
<evidence type="ECO:0000313" key="2">
    <source>
        <dbReference type="Proteomes" id="UP001174136"/>
    </source>
</evidence>
<dbReference type="EMBL" id="JAOPHQ010004980">
    <property type="protein sequence ID" value="KAK0137112.1"/>
    <property type="molecule type" value="Genomic_DNA"/>
</dbReference>
<dbReference type="Proteomes" id="UP001174136">
    <property type="component" value="Unassembled WGS sequence"/>
</dbReference>